<name>A0AA86IZQ7_9BURK</name>
<protein>
    <submittedName>
        <fullName evidence="1">Uncharacterized protein</fullName>
    </submittedName>
</protein>
<dbReference type="AlphaFoldDB" id="A0AA86IZQ7"/>
<dbReference type="RefSeq" id="WP_130558386.1">
    <property type="nucleotide sequence ID" value="NZ_AP028947.1"/>
</dbReference>
<evidence type="ECO:0000313" key="1">
    <source>
        <dbReference type="EMBL" id="BET25103.1"/>
    </source>
</evidence>
<dbReference type="Proteomes" id="UP001329151">
    <property type="component" value="Chromosome"/>
</dbReference>
<reference evidence="1 2" key="1">
    <citation type="submission" date="2023-10" db="EMBL/GenBank/DDBJ databases">
        <title>Complete Genome Sequence of Limnobacter thiooxidans CS-K2T, Isolated from freshwater lake sediments in Bavaria, Germany.</title>
        <authorList>
            <person name="Naruki M."/>
            <person name="Watanabe A."/>
            <person name="Warashina T."/>
            <person name="Morita T."/>
            <person name="Arakawa K."/>
        </authorList>
    </citation>
    <scope>NUCLEOTIDE SEQUENCE [LARGE SCALE GENOMIC DNA]</scope>
    <source>
        <strain evidence="1 2">CS-K2</strain>
    </source>
</reference>
<dbReference type="KEGG" id="lto:RGQ30_06040"/>
<gene>
    <name evidence="1" type="ORF">RGQ30_06040</name>
</gene>
<dbReference type="EMBL" id="AP028947">
    <property type="protein sequence ID" value="BET25103.1"/>
    <property type="molecule type" value="Genomic_DNA"/>
</dbReference>
<accession>A0AA86IZQ7</accession>
<sequence>MNKRALVYLGLASATLAGAYLYVPSTVELPVQIPAGEENAAQALDSLSLVDGALTTGSYNTTVQKGQRIQFLVYSNETDSLIVEGLDARVPLPGNETTLVSIKASEPGTHTILLDLAGTSIGTIEVLNK</sequence>
<organism evidence="1 2">
    <name type="scientific">Limnobacter thiooxidans</name>
    <dbReference type="NCBI Taxonomy" id="131080"/>
    <lineage>
        <taxon>Bacteria</taxon>
        <taxon>Pseudomonadati</taxon>
        <taxon>Pseudomonadota</taxon>
        <taxon>Betaproteobacteria</taxon>
        <taxon>Burkholderiales</taxon>
        <taxon>Burkholderiaceae</taxon>
        <taxon>Limnobacter</taxon>
    </lineage>
</organism>
<proteinExistence type="predicted"/>
<evidence type="ECO:0000313" key="2">
    <source>
        <dbReference type="Proteomes" id="UP001329151"/>
    </source>
</evidence>
<keyword evidence="2" id="KW-1185">Reference proteome</keyword>